<dbReference type="EMBL" id="RFLY01000018">
    <property type="protein sequence ID" value="RMH88676.1"/>
    <property type="molecule type" value="Genomic_DNA"/>
</dbReference>
<keyword evidence="1" id="KW-0472">Membrane</keyword>
<dbReference type="InterPro" id="IPR036938">
    <property type="entry name" value="PAP2/HPO_sf"/>
</dbReference>
<gene>
    <name evidence="2" type="ORF">EBB59_11385</name>
</gene>
<keyword evidence="3" id="KW-1185">Reference proteome</keyword>
<reference evidence="2 3" key="1">
    <citation type="submission" date="2018-10" db="EMBL/GenBank/DDBJ databases">
        <title>Proposal of Lysobacter pythonis sp. nov. isolated from royal pythons (Python regius).</title>
        <authorList>
            <person name="Hans-Juergen B."/>
            <person name="Huptas C."/>
            <person name="Sandra B."/>
            <person name="Igor L."/>
            <person name="Joachim S."/>
            <person name="Siegfried S."/>
            <person name="Mareike W."/>
            <person name="Peter K."/>
        </authorList>
    </citation>
    <scope>NUCLEOTIDE SEQUENCE [LARGE SCALE GENOMIC DNA]</scope>
    <source>
        <strain evidence="2 3">4284/11</strain>
    </source>
</reference>
<keyword evidence="1" id="KW-1133">Transmembrane helix</keyword>
<organism evidence="2 3">
    <name type="scientific">Solilutibacter pythonis</name>
    <dbReference type="NCBI Taxonomy" id="2483112"/>
    <lineage>
        <taxon>Bacteria</taxon>
        <taxon>Pseudomonadati</taxon>
        <taxon>Pseudomonadota</taxon>
        <taxon>Gammaproteobacteria</taxon>
        <taxon>Lysobacterales</taxon>
        <taxon>Lysobacteraceae</taxon>
        <taxon>Solilutibacter</taxon>
    </lineage>
</organism>
<protein>
    <recommendedName>
        <fullName evidence="4">Phosphatase PAP2 family protein</fullName>
    </recommendedName>
</protein>
<feature type="transmembrane region" description="Helical" evidence="1">
    <location>
        <begin position="95"/>
        <end position="113"/>
    </location>
</feature>
<sequence>MTAYARLDAIADSVNWLLLAAFLAGLAVDLGRRRWRNAGSGLVALAGVVVIVYGLAFLDQRLGLWPRIGADYSTHSAAAAALVILLMARFPRPRWFWPGIGLAYALLMLWQRYHTVLDIVSTALVAGLLAWGWRRVSGFIPPVRRGAAGS</sequence>
<accession>A0A3M2HG18</accession>
<evidence type="ECO:0008006" key="4">
    <source>
        <dbReference type="Google" id="ProtNLM"/>
    </source>
</evidence>
<dbReference type="AlphaFoldDB" id="A0A3M2HG18"/>
<dbReference type="OrthoDB" id="6215284at2"/>
<feature type="transmembrane region" description="Helical" evidence="1">
    <location>
        <begin position="14"/>
        <end position="31"/>
    </location>
</feature>
<feature type="transmembrane region" description="Helical" evidence="1">
    <location>
        <begin position="70"/>
        <end position="88"/>
    </location>
</feature>
<keyword evidence="1" id="KW-0812">Transmembrane</keyword>
<dbReference type="Proteomes" id="UP000275012">
    <property type="component" value="Unassembled WGS sequence"/>
</dbReference>
<evidence type="ECO:0000313" key="2">
    <source>
        <dbReference type="EMBL" id="RMH88676.1"/>
    </source>
</evidence>
<name>A0A3M2HG18_9GAMM</name>
<comment type="caution">
    <text evidence="2">The sequence shown here is derived from an EMBL/GenBank/DDBJ whole genome shotgun (WGS) entry which is preliminary data.</text>
</comment>
<dbReference type="SUPFAM" id="SSF48317">
    <property type="entry name" value="Acid phosphatase/Vanadium-dependent haloperoxidase"/>
    <property type="match status" value="1"/>
</dbReference>
<evidence type="ECO:0000313" key="3">
    <source>
        <dbReference type="Proteomes" id="UP000275012"/>
    </source>
</evidence>
<evidence type="ECO:0000256" key="1">
    <source>
        <dbReference type="SAM" id="Phobius"/>
    </source>
</evidence>
<feature type="transmembrane region" description="Helical" evidence="1">
    <location>
        <begin position="119"/>
        <end position="136"/>
    </location>
</feature>
<dbReference type="RefSeq" id="WP_122102274.1">
    <property type="nucleotide sequence ID" value="NZ_RFLY01000018.1"/>
</dbReference>
<feature type="transmembrane region" description="Helical" evidence="1">
    <location>
        <begin position="38"/>
        <end position="58"/>
    </location>
</feature>
<proteinExistence type="predicted"/>